<evidence type="ECO:0000256" key="1">
    <source>
        <dbReference type="SAM" id="Phobius"/>
    </source>
</evidence>
<feature type="transmembrane region" description="Helical" evidence="1">
    <location>
        <begin position="84"/>
        <end position="110"/>
    </location>
</feature>
<reference evidence="2 3" key="1">
    <citation type="submission" date="2016-08" db="EMBL/GenBank/DDBJ databases">
        <authorList>
            <person name="Seilhamer J.J."/>
        </authorList>
    </citation>
    <scope>NUCLEOTIDE SEQUENCE [LARGE SCALE GENOMIC DNA]</scope>
    <source>
        <strain evidence="2 3">KCTC 42603</strain>
    </source>
</reference>
<sequence length="120" mass="12683">MKSWNELTNLQRAVIGISLVISAAILPEIAFLVNLGGMEVAFALIFASFTPFIAWASSKLASIKRAAVLAYFAYQQSASAKPSVFALQASFCAIAFVITGSGVLAITFFMPSMVLNGVLA</sequence>
<protein>
    <submittedName>
        <fullName evidence="2">Uncharacterized protein</fullName>
    </submittedName>
</protein>
<keyword evidence="1" id="KW-0472">Membrane</keyword>
<keyword evidence="3" id="KW-1185">Reference proteome</keyword>
<keyword evidence="1" id="KW-1133">Transmembrane helix</keyword>
<evidence type="ECO:0000313" key="2">
    <source>
        <dbReference type="EMBL" id="OFC69597.1"/>
    </source>
</evidence>
<keyword evidence="1" id="KW-0812">Transmembrane</keyword>
<feature type="transmembrane region" description="Helical" evidence="1">
    <location>
        <begin position="12"/>
        <end position="34"/>
    </location>
</feature>
<organism evidence="2 3">
    <name type="scientific">Alteromonas confluentis</name>
    <dbReference type="NCBI Taxonomy" id="1656094"/>
    <lineage>
        <taxon>Bacteria</taxon>
        <taxon>Pseudomonadati</taxon>
        <taxon>Pseudomonadota</taxon>
        <taxon>Gammaproteobacteria</taxon>
        <taxon>Alteromonadales</taxon>
        <taxon>Alteromonadaceae</taxon>
        <taxon>Alteromonas/Salinimonas group</taxon>
        <taxon>Alteromonas</taxon>
    </lineage>
</organism>
<name>A0A1E7Z7Z7_9ALTE</name>
<dbReference type="OrthoDB" id="6401449at2"/>
<feature type="transmembrane region" description="Helical" evidence="1">
    <location>
        <begin position="40"/>
        <end position="63"/>
    </location>
</feature>
<gene>
    <name evidence="2" type="ORF">BFC18_17205</name>
</gene>
<evidence type="ECO:0000313" key="3">
    <source>
        <dbReference type="Proteomes" id="UP000175691"/>
    </source>
</evidence>
<proteinExistence type="predicted"/>
<dbReference type="RefSeq" id="WP_070126615.1">
    <property type="nucleotide sequence ID" value="NZ_MDHN01000038.1"/>
</dbReference>
<dbReference type="EMBL" id="MDHN01000038">
    <property type="protein sequence ID" value="OFC69597.1"/>
    <property type="molecule type" value="Genomic_DNA"/>
</dbReference>
<accession>A0A1E7Z7Z7</accession>
<dbReference type="Proteomes" id="UP000175691">
    <property type="component" value="Unassembled WGS sequence"/>
</dbReference>
<dbReference type="AlphaFoldDB" id="A0A1E7Z7Z7"/>
<comment type="caution">
    <text evidence="2">The sequence shown here is derived from an EMBL/GenBank/DDBJ whole genome shotgun (WGS) entry which is preliminary data.</text>
</comment>